<accession>A0A0V8HG69</accession>
<evidence type="ECO:0000256" key="6">
    <source>
        <dbReference type="ARBA" id="ARBA00023136"/>
    </source>
</evidence>
<feature type="transmembrane region" description="Helical" evidence="7">
    <location>
        <begin position="378"/>
        <end position="396"/>
    </location>
</feature>
<feature type="domain" description="Nucleoside transporter/FeoB GTPase Gate" evidence="10">
    <location>
        <begin position="94"/>
        <end position="189"/>
    </location>
</feature>
<dbReference type="EMBL" id="FMAU01000003">
    <property type="protein sequence ID" value="SCC17576.1"/>
    <property type="molecule type" value="Genomic_DNA"/>
</dbReference>
<evidence type="ECO:0000256" key="1">
    <source>
        <dbReference type="ARBA" id="ARBA00004651"/>
    </source>
</evidence>
<evidence type="ECO:0000256" key="2">
    <source>
        <dbReference type="ARBA" id="ARBA00009033"/>
    </source>
</evidence>
<feature type="transmembrane region" description="Helical" evidence="7">
    <location>
        <begin position="31"/>
        <end position="51"/>
    </location>
</feature>
<evidence type="ECO:0000256" key="5">
    <source>
        <dbReference type="ARBA" id="ARBA00022989"/>
    </source>
</evidence>
<dbReference type="GO" id="GO:0005337">
    <property type="term" value="F:nucleoside transmembrane transporter activity"/>
    <property type="evidence" value="ECO:0007669"/>
    <property type="project" value="InterPro"/>
</dbReference>
<proteinExistence type="inferred from homology"/>
<feature type="transmembrane region" description="Helical" evidence="7">
    <location>
        <begin position="168"/>
        <end position="190"/>
    </location>
</feature>
<evidence type="ECO:0000259" key="8">
    <source>
        <dbReference type="Pfam" id="PF01773"/>
    </source>
</evidence>
<feature type="transmembrane region" description="Helical" evidence="7">
    <location>
        <begin position="337"/>
        <end position="358"/>
    </location>
</feature>
<dbReference type="Pfam" id="PF07670">
    <property type="entry name" value="Gate"/>
    <property type="match status" value="1"/>
</dbReference>
<dbReference type="InterPro" id="IPR011642">
    <property type="entry name" value="Gate_dom"/>
</dbReference>
<dbReference type="Proteomes" id="UP000181997">
    <property type="component" value="Unassembled WGS sequence"/>
</dbReference>
<feature type="transmembrane region" description="Helical" evidence="7">
    <location>
        <begin position="88"/>
        <end position="113"/>
    </location>
</feature>
<dbReference type="Pfam" id="PF01773">
    <property type="entry name" value="Nucleos_tra2_N"/>
    <property type="match status" value="1"/>
</dbReference>
<protein>
    <submittedName>
        <fullName evidence="11">Concentrative nucleoside transporter, CNT family</fullName>
    </submittedName>
</protein>
<dbReference type="InterPro" id="IPR008276">
    <property type="entry name" value="C_nuclsd_transpt"/>
</dbReference>
<dbReference type="RefSeq" id="WP_058298976.1">
    <property type="nucleotide sequence ID" value="NZ_FMAU01000003.1"/>
</dbReference>
<evidence type="ECO:0000256" key="4">
    <source>
        <dbReference type="ARBA" id="ARBA00022692"/>
    </source>
</evidence>
<comment type="subcellular location">
    <subcellularLocation>
        <location evidence="1">Cell membrane</location>
        <topology evidence="1">Multi-pass membrane protein</topology>
    </subcellularLocation>
</comment>
<feature type="domain" description="Concentrative nucleoside transporter C-terminal" evidence="9">
    <location>
        <begin position="199"/>
        <end position="393"/>
    </location>
</feature>
<keyword evidence="5 7" id="KW-1133">Transmembrane helix</keyword>
<sequence>MNILLGFLSLAGVLFLGWLWSGNRSAIKWKTIGIGIALEFLLVLFVLKVPFGQTLLKKTALGVQKVIDYSNEGIMFVFGGFFEKGSNITFVFAINVLGAIIFISAVISALYYLRIIPFFVKYIGIVLGKILGTTKVESFNAIGNSFLGLVEAPLLVKPYLAKLTRSELFAVMVGGTASASGAILIGYSLMGIDMKYLLLSVFSVPLVSLVMAKVMEPETEESNTNGNISLGKTGHTNIFEAISEGAISGVQLAINIGGLLIAFIGILALVNGVLGLVDTDLSTIFGYVFYPIALLVGVPADEAFRAASIIGTKLSVNEFVAYDQLSGMIDELSPKTVAILSVALCNFANLSSIGQLIVGLGSLEPSQRPTVSKLSLKAIAAGTLASFITAIIVSMFI</sequence>
<dbReference type="OrthoDB" id="9766455at2"/>
<name>A0A0V8HG69_9BACI</name>
<feature type="domain" description="Concentrative nucleoside transporter N-terminal" evidence="8">
    <location>
        <begin position="10"/>
        <end position="80"/>
    </location>
</feature>
<dbReference type="InterPro" id="IPR011657">
    <property type="entry name" value="CNT_C_dom"/>
</dbReference>
<reference evidence="12" key="1">
    <citation type="submission" date="2016-08" db="EMBL/GenBank/DDBJ databases">
        <authorList>
            <person name="Varghese N."/>
            <person name="Submissions Spin"/>
        </authorList>
    </citation>
    <scope>NUCLEOTIDE SEQUENCE [LARGE SCALE GENOMIC DNA]</scope>
    <source>
        <strain evidence="12">SGD-1123</strain>
    </source>
</reference>
<dbReference type="Pfam" id="PF07662">
    <property type="entry name" value="Nucleos_tra2_C"/>
    <property type="match status" value="1"/>
</dbReference>
<dbReference type="AlphaFoldDB" id="A0A0V8HG69"/>
<dbReference type="PANTHER" id="PTHR10590:SF4">
    <property type="entry name" value="SOLUTE CARRIER FAMILY 28 MEMBER 3"/>
    <property type="match status" value="1"/>
</dbReference>
<evidence type="ECO:0000256" key="3">
    <source>
        <dbReference type="ARBA" id="ARBA00022475"/>
    </source>
</evidence>
<dbReference type="GO" id="GO:0015293">
    <property type="term" value="F:symporter activity"/>
    <property type="evidence" value="ECO:0007669"/>
    <property type="project" value="TreeGrafter"/>
</dbReference>
<evidence type="ECO:0000256" key="7">
    <source>
        <dbReference type="SAM" id="Phobius"/>
    </source>
</evidence>
<dbReference type="PANTHER" id="PTHR10590">
    <property type="entry name" value="SODIUM/NUCLEOSIDE COTRANSPORTER"/>
    <property type="match status" value="1"/>
</dbReference>
<dbReference type="GO" id="GO:0005886">
    <property type="term" value="C:plasma membrane"/>
    <property type="evidence" value="ECO:0007669"/>
    <property type="project" value="UniProtKB-SubCell"/>
</dbReference>
<feature type="transmembrane region" description="Helical" evidence="7">
    <location>
        <begin position="252"/>
        <end position="277"/>
    </location>
</feature>
<evidence type="ECO:0000259" key="9">
    <source>
        <dbReference type="Pfam" id="PF07662"/>
    </source>
</evidence>
<keyword evidence="12" id="KW-1185">Reference proteome</keyword>
<evidence type="ECO:0000313" key="12">
    <source>
        <dbReference type="Proteomes" id="UP000181997"/>
    </source>
</evidence>
<evidence type="ECO:0000259" key="10">
    <source>
        <dbReference type="Pfam" id="PF07670"/>
    </source>
</evidence>
<feature type="transmembrane region" description="Helical" evidence="7">
    <location>
        <begin position="283"/>
        <end position="300"/>
    </location>
</feature>
<evidence type="ECO:0000313" key="11">
    <source>
        <dbReference type="EMBL" id="SCC17576.1"/>
    </source>
</evidence>
<organism evidence="11 12">
    <name type="scientific">[Bacillus] enclensis</name>
    <dbReference type="NCBI Taxonomy" id="1402860"/>
    <lineage>
        <taxon>Bacteria</taxon>
        <taxon>Bacillati</taxon>
        <taxon>Bacillota</taxon>
        <taxon>Bacilli</taxon>
        <taxon>Bacillales</taxon>
        <taxon>Bacillaceae</taxon>
        <taxon>Rossellomorea</taxon>
    </lineage>
</organism>
<keyword evidence="4 7" id="KW-0812">Transmembrane</keyword>
<gene>
    <name evidence="11" type="ORF">GA0061094_2906</name>
</gene>
<dbReference type="InterPro" id="IPR002668">
    <property type="entry name" value="CNT_N_dom"/>
</dbReference>
<keyword evidence="6 7" id="KW-0472">Membrane</keyword>
<comment type="similarity">
    <text evidence="2">Belongs to the concentrative nucleoside transporter (CNT) (TC 2.A.41) family.</text>
</comment>
<keyword evidence="3" id="KW-1003">Cell membrane</keyword>